<proteinExistence type="predicted"/>
<evidence type="ECO:0008006" key="4">
    <source>
        <dbReference type="Google" id="ProtNLM"/>
    </source>
</evidence>
<evidence type="ECO:0000313" key="3">
    <source>
        <dbReference type="Proteomes" id="UP000294299"/>
    </source>
</evidence>
<feature type="transmembrane region" description="Helical" evidence="1">
    <location>
        <begin position="56"/>
        <end position="83"/>
    </location>
</feature>
<dbReference type="AlphaFoldDB" id="A0A484IA77"/>
<keyword evidence="1" id="KW-0812">Transmembrane</keyword>
<dbReference type="EMBL" id="LR216287">
    <property type="protein sequence ID" value="VFJ13117.1"/>
    <property type="molecule type" value="Genomic_DNA"/>
</dbReference>
<dbReference type="GeneID" id="39420284"/>
<organism evidence="2 3">
    <name type="scientific">Candidatus Nitrosocosmicus franklandianus</name>
    <dbReference type="NCBI Taxonomy" id="1798806"/>
    <lineage>
        <taxon>Archaea</taxon>
        <taxon>Nitrososphaerota</taxon>
        <taxon>Nitrososphaeria</taxon>
        <taxon>Nitrososphaerales</taxon>
        <taxon>Nitrososphaeraceae</taxon>
        <taxon>Candidatus Nitrosocosmicus</taxon>
    </lineage>
</organism>
<keyword evidence="3" id="KW-1185">Reference proteome</keyword>
<dbReference type="RefSeq" id="WP_134483077.1">
    <property type="nucleotide sequence ID" value="NZ_LR216287.1"/>
</dbReference>
<sequence>MNTNTKRPMGVTIIAILIIIGGIFLLIGGISLVGLGTILSLSSTEVVQTGSNAADIAAIAELGMVPVIMGIIMLVLGIIYLVVSYGLLKGKGWAWAITVIVTIIGLVIQIVSAIVIGSVTSSVLVGLTSHIIGIIIGGIIVFYMFRPHVKAFFRQ</sequence>
<feature type="transmembrane region" description="Helical" evidence="1">
    <location>
        <begin position="12"/>
        <end position="36"/>
    </location>
</feature>
<feature type="transmembrane region" description="Helical" evidence="1">
    <location>
        <begin position="95"/>
        <end position="117"/>
    </location>
</feature>
<evidence type="ECO:0000256" key="1">
    <source>
        <dbReference type="SAM" id="Phobius"/>
    </source>
</evidence>
<dbReference type="KEGG" id="nfn:NFRAN_0795"/>
<protein>
    <recommendedName>
        <fullName evidence="4">DUF2127 domain-containing protein</fullName>
    </recommendedName>
</protein>
<keyword evidence="1" id="KW-0472">Membrane</keyword>
<feature type="transmembrane region" description="Helical" evidence="1">
    <location>
        <begin position="123"/>
        <end position="145"/>
    </location>
</feature>
<reference evidence="2 3" key="1">
    <citation type="submission" date="2019-02" db="EMBL/GenBank/DDBJ databases">
        <authorList>
            <person name="Lehtovirta-Morley E L."/>
        </authorList>
    </citation>
    <scope>NUCLEOTIDE SEQUENCE [LARGE SCALE GENOMIC DNA]</scope>
    <source>
        <strain evidence="2">NFRAN1</strain>
    </source>
</reference>
<evidence type="ECO:0000313" key="2">
    <source>
        <dbReference type="EMBL" id="VFJ13117.1"/>
    </source>
</evidence>
<keyword evidence="1" id="KW-1133">Transmembrane helix</keyword>
<dbReference type="Proteomes" id="UP000294299">
    <property type="component" value="Chromosome NFRAN"/>
</dbReference>
<gene>
    <name evidence="2" type="ORF">NFRAN_0795</name>
</gene>
<accession>A0A484IA77</accession>
<name>A0A484IA77_9ARCH</name>